<proteinExistence type="inferred from homology"/>
<evidence type="ECO:0000313" key="7">
    <source>
        <dbReference type="EMBL" id="OLS03906.1"/>
    </source>
</evidence>
<dbReference type="HAMAP" id="MF_00651">
    <property type="entry name" value="Nuclease_YqgF"/>
    <property type="match status" value="1"/>
</dbReference>
<dbReference type="RefSeq" id="WP_075724012.1">
    <property type="nucleotide sequence ID" value="NZ_LTDM01000001.1"/>
</dbReference>
<dbReference type="AlphaFoldDB" id="A0A1U7M9E7"/>
<accession>A0A1U7M9E7</accession>
<dbReference type="NCBIfam" id="TIGR00250">
    <property type="entry name" value="RNAse_H_YqgF"/>
    <property type="match status" value="1"/>
</dbReference>
<keyword evidence="4 5" id="KW-0378">Hydrolase</keyword>
<evidence type="ECO:0000256" key="4">
    <source>
        <dbReference type="ARBA" id="ARBA00022801"/>
    </source>
</evidence>
<dbReference type="GO" id="GO:0016788">
    <property type="term" value="F:hydrolase activity, acting on ester bonds"/>
    <property type="evidence" value="ECO:0007669"/>
    <property type="project" value="UniProtKB-UniRule"/>
</dbReference>
<dbReference type="InterPro" id="IPR037027">
    <property type="entry name" value="YqgF/RNaseH-like_dom_sf"/>
</dbReference>
<evidence type="ECO:0000256" key="2">
    <source>
        <dbReference type="ARBA" id="ARBA00022517"/>
    </source>
</evidence>
<organism evidence="7 8">
    <name type="scientific">Tissierella creatinophila DSM 6911</name>
    <dbReference type="NCBI Taxonomy" id="1123403"/>
    <lineage>
        <taxon>Bacteria</taxon>
        <taxon>Bacillati</taxon>
        <taxon>Bacillota</taxon>
        <taxon>Tissierellia</taxon>
        <taxon>Tissierellales</taxon>
        <taxon>Tissierellaceae</taxon>
        <taxon>Tissierella</taxon>
    </lineage>
</organism>
<evidence type="ECO:0000256" key="3">
    <source>
        <dbReference type="ARBA" id="ARBA00022722"/>
    </source>
</evidence>
<comment type="similarity">
    <text evidence="5">Belongs to the YqgF HJR family.</text>
</comment>
<evidence type="ECO:0000256" key="5">
    <source>
        <dbReference type="HAMAP-Rule" id="MF_00651"/>
    </source>
</evidence>
<dbReference type="OrthoDB" id="9796140at2"/>
<dbReference type="PANTHER" id="PTHR33317">
    <property type="entry name" value="POLYNUCLEOTIDYL TRANSFERASE, RIBONUCLEASE H-LIKE SUPERFAMILY PROTEIN"/>
    <property type="match status" value="1"/>
</dbReference>
<feature type="domain" description="YqgF/RNase H-like" evidence="6">
    <location>
        <begin position="2"/>
        <end position="102"/>
    </location>
</feature>
<name>A0A1U7M9E7_TISCR</name>
<dbReference type="InterPro" id="IPR005227">
    <property type="entry name" value="YqgF"/>
</dbReference>
<keyword evidence="8" id="KW-1185">Reference proteome</keyword>
<keyword evidence="2 5" id="KW-0690">Ribosome biogenesis</keyword>
<dbReference type="InterPro" id="IPR006641">
    <property type="entry name" value="YqgF/RNaseH-like_dom"/>
</dbReference>
<gene>
    <name evidence="7" type="primary">yrrK</name>
    <name evidence="7" type="ORF">TICRE_00330</name>
</gene>
<reference evidence="7 8" key="1">
    <citation type="submission" date="2016-02" db="EMBL/GenBank/DDBJ databases">
        <title>Genome sequence of Tissierella creatinophila DSM 6911.</title>
        <authorList>
            <person name="Poehlein A."/>
            <person name="Daniel R."/>
        </authorList>
    </citation>
    <scope>NUCLEOTIDE SEQUENCE [LARGE SCALE GENOMIC DNA]</scope>
    <source>
        <strain evidence="7 8">DSM 6911</strain>
    </source>
</reference>
<evidence type="ECO:0000259" key="6">
    <source>
        <dbReference type="SMART" id="SM00732"/>
    </source>
</evidence>
<evidence type="ECO:0000256" key="1">
    <source>
        <dbReference type="ARBA" id="ARBA00022490"/>
    </source>
</evidence>
<keyword evidence="3 5" id="KW-0540">Nuclease</keyword>
<dbReference type="InterPro" id="IPR012337">
    <property type="entry name" value="RNaseH-like_sf"/>
</dbReference>
<dbReference type="Pfam" id="PF03652">
    <property type="entry name" value="RuvX"/>
    <property type="match status" value="1"/>
</dbReference>
<evidence type="ECO:0000313" key="8">
    <source>
        <dbReference type="Proteomes" id="UP000186112"/>
    </source>
</evidence>
<dbReference type="PANTHER" id="PTHR33317:SF4">
    <property type="entry name" value="POLYNUCLEOTIDYL TRANSFERASE, RIBONUCLEASE H-LIKE SUPERFAMILY PROTEIN"/>
    <property type="match status" value="1"/>
</dbReference>
<dbReference type="Gene3D" id="3.30.420.140">
    <property type="entry name" value="YqgF/RNase H-like domain"/>
    <property type="match status" value="1"/>
</dbReference>
<dbReference type="EMBL" id="LTDM01000001">
    <property type="protein sequence ID" value="OLS03906.1"/>
    <property type="molecule type" value="Genomic_DNA"/>
</dbReference>
<dbReference type="Proteomes" id="UP000186112">
    <property type="component" value="Unassembled WGS sequence"/>
</dbReference>
<dbReference type="GO" id="GO:0004518">
    <property type="term" value="F:nuclease activity"/>
    <property type="evidence" value="ECO:0007669"/>
    <property type="project" value="UniProtKB-KW"/>
</dbReference>
<comment type="subcellular location">
    <subcellularLocation>
        <location evidence="5">Cytoplasm</location>
    </subcellularLocation>
</comment>
<comment type="caution">
    <text evidence="7">The sequence shown here is derived from an EMBL/GenBank/DDBJ whole genome shotgun (WGS) entry which is preliminary data.</text>
</comment>
<dbReference type="SMART" id="SM00732">
    <property type="entry name" value="YqgFc"/>
    <property type="match status" value="1"/>
</dbReference>
<dbReference type="EC" id="3.1.-.-" evidence="5"/>
<dbReference type="CDD" id="cd16964">
    <property type="entry name" value="YqgF"/>
    <property type="match status" value="1"/>
</dbReference>
<sequence length="140" mass="15921">MERILGLDVGDKYIGVAVSDLLQLTAQGVKTIKRVGKKKDFVELKDVIDEYNIKTIVLGLPKNMNGTIGPQSEKVLKFGEKIKNKFNIDVIYIDERMTTMSAERILIEGNIRRENRKQYIDKIAASFILQSYLDSVKRGN</sequence>
<dbReference type="SUPFAM" id="SSF53098">
    <property type="entry name" value="Ribonuclease H-like"/>
    <property type="match status" value="1"/>
</dbReference>
<comment type="function">
    <text evidence="5">Could be a nuclease involved in processing of the 5'-end of pre-16S rRNA.</text>
</comment>
<protein>
    <recommendedName>
        <fullName evidence="5">Putative pre-16S rRNA nuclease</fullName>
        <ecNumber evidence="5">3.1.-.-</ecNumber>
    </recommendedName>
</protein>
<dbReference type="GO" id="GO:0000967">
    <property type="term" value="P:rRNA 5'-end processing"/>
    <property type="evidence" value="ECO:0007669"/>
    <property type="project" value="UniProtKB-UniRule"/>
</dbReference>
<dbReference type="GO" id="GO:0005829">
    <property type="term" value="C:cytosol"/>
    <property type="evidence" value="ECO:0007669"/>
    <property type="project" value="TreeGrafter"/>
</dbReference>
<keyword evidence="1 5" id="KW-0963">Cytoplasm</keyword>